<evidence type="ECO:0000256" key="1">
    <source>
        <dbReference type="SAM" id="Coils"/>
    </source>
</evidence>
<reference evidence="3 4" key="1">
    <citation type="submission" date="2020-08" db="EMBL/GenBank/DDBJ databases">
        <title>Genomic Encyclopedia of Type Strains, Phase III (KMG-III): the genomes of soil and plant-associated and newly described type strains.</title>
        <authorList>
            <person name="Whitman W."/>
        </authorList>
    </citation>
    <scope>NUCLEOTIDE SEQUENCE [LARGE SCALE GENOMIC DNA]</scope>
    <source>
        <strain evidence="3 4">CECT 4462</strain>
    </source>
</reference>
<dbReference type="InterPro" id="IPR052534">
    <property type="entry name" value="Extracell_DNA_Util/SecSys_Comp"/>
</dbReference>
<proteinExistence type="predicted"/>
<keyword evidence="2" id="KW-1133">Transmembrane helix</keyword>
<dbReference type="Pfam" id="PF05137">
    <property type="entry name" value="PilN"/>
    <property type="match status" value="1"/>
</dbReference>
<dbReference type="GO" id="GO:0043107">
    <property type="term" value="P:type IV pilus-dependent motility"/>
    <property type="evidence" value="ECO:0007669"/>
    <property type="project" value="TreeGrafter"/>
</dbReference>
<name>A0A839T3H8_AZOMA</name>
<feature type="coiled-coil region" evidence="1">
    <location>
        <begin position="64"/>
        <end position="91"/>
    </location>
</feature>
<dbReference type="RefSeq" id="WP_183165872.1">
    <property type="nucleotide sequence ID" value="NZ_JACHXI010000004.1"/>
</dbReference>
<dbReference type="Proteomes" id="UP000549250">
    <property type="component" value="Unassembled WGS sequence"/>
</dbReference>
<evidence type="ECO:0000313" key="3">
    <source>
        <dbReference type="EMBL" id="MBB3102904.1"/>
    </source>
</evidence>
<comment type="caution">
    <text evidence="3">The sequence shown here is derived from an EMBL/GenBank/DDBJ whole genome shotgun (WGS) entry which is preliminary data.</text>
</comment>
<dbReference type="GO" id="GO:0043683">
    <property type="term" value="P:type IV pilus assembly"/>
    <property type="evidence" value="ECO:0007669"/>
    <property type="project" value="TreeGrafter"/>
</dbReference>
<protein>
    <submittedName>
        <fullName evidence="3">Type IV pilus assembly protein PilN</fullName>
    </submittedName>
</protein>
<evidence type="ECO:0000256" key="2">
    <source>
        <dbReference type="SAM" id="Phobius"/>
    </source>
</evidence>
<dbReference type="PANTHER" id="PTHR40278:SF2">
    <property type="entry name" value="TYPE IV PILUS INNER MEMBRANE COMPONENT PILN"/>
    <property type="match status" value="1"/>
</dbReference>
<gene>
    <name evidence="3" type="ORF">FHR87_001292</name>
</gene>
<keyword evidence="1" id="KW-0175">Coiled coil</keyword>
<accession>A0A839T3H8</accession>
<keyword evidence="2" id="KW-0812">Transmembrane</keyword>
<keyword evidence="2" id="KW-0472">Membrane</keyword>
<evidence type="ECO:0000313" key="4">
    <source>
        <dbReference type="Proteomes" id="UP000549250"/>
    </source>
</evidence>
<dbReference type="EMBL" id="JACHXI010000004">
    <property type="protein sequence ID" value="MBB3102904.1"/>
    <property type="molecule type" value="Genomic_DNA"/>
</dbReference>
<organism evidence="3 4">
    <name type="scientific">Azomonas macrocytogenes</name>
    <name type="common">Azotobacter macrocytogenes</name>
    <dbReference type="NCBI Taxonomy" id="69962"/>
    <lineage>
        <taxon>Bacteria</taxon>
        <taxon>Pseudomonadati</taxon>
        <taxon>Pseudomonadota</taxon>
        <taxon>Gammaproteobacteria</taxon>
        <taxon>Pseudomonadales</taxon>
        <taxon>Pseudomonadaceae</taxon>
        <taxon>Azomonas</taxon>
    </lineage>
</organism>
<sequence>MARINLLPWREHLREERQRRFLIILAGVFAVAGFIIFIADGFLNSSIEYQTARNTFIRSEISALDARIKEISELKTRRQQLLDRMKTIQSLQGNRPVIAHIFDQMVRTLPDGAYFTSLKMIGQNISIAGAAESNNRVSSLMRNLDASEWLEAPNLNEVKAANNGDAGGNWFQLTVRQTQPTAALQDAGKAVKGANR</sequence>
<dbReference type="PANTHER" id="PTHR40278">
    <property type="entry name" value="DNA UTILIZATION PROTEIN HOFN"/>
    <property type="match status" value="1"/>
</dbReference>
<feature type="transmembrane region" description="Helical" evidence="2">
    <location>
        <begin position="21"/>
        <end position="43"/>
    </location>
</feature>
<dbReference type="InterPro" id="IPR007813">
    <property type="entry name" value="PilN"/>
</dbReference>
<dbReference type="AlphaFoldDB" id="A0A839T3H8"/>
<keyword evidence="4" id="KW-1185">Reference proteome</keyword>